<dbReference type="SUPFAM" id="SSF88659">
    <property type="entry name" value="Sigma3 and sigma4 domains of RNA polymerase sigma factors"/>
    <property type="match status" value="2"/>
</dbReference>
<feature type="compositionally biased region" description="Acidic residues" evidence="6">
    <location>
        <begin position="50"/>
        <end position="61"/>
    </location>
</feature>
<dbReference type="Pfam" id="PF00140">
    <property type="entry name" value="Sigma70_r1_2"/>
    <property type="match status" value="1"/>
</dbReference>
<keyword evidence="2" id="KW-0805">Transcription regulation</keyword>
<keyword evidence="4" id="KW-0238">DNA-binding</keyword>
<dbReference type="InterPro" id="IPR007627">
    <property type="entry name" value="RNA_pol_sigma70_r2"/>
</dbReference>
<dbReference type="NCBIfam" id="NF005143">
    <property type="entry name" value="PRK06596.1"/>
    <property type="match status" value="1"/>
</dbReference>
<dbReference type="EC" id="2.7.7.6" evidence="8"/>
<dbReference type="InterPro" id="IPR013324">
    <property type="entry name" value="RNA_pol_sigma_r3/r4-like"/>
</dbReference>
<protein>
    <submittedName>
        <fullName evidence="8">RNA polymerase factor sigma-32</fullName>
        <ecNumber evidence="8">2.7.7.6</ecNumber>
    </submittedName>
</protein>
<dbReference type="PANTHER" id="PTHR30376">
    <property type="entry name" value="SIGMA FACTOR RPOH HEAT SHOCK RELATED"/>
    <property type="match status" value="1"/>
</dbReference>
<evidence type="ECO:0000313" key="9">
    <source>
        <dbReference type="Proteomes" id="UP001370348"/>
    </source>
</evidence>
<keyword evidence="5" id="KW-0804">Transcription</keyword>
<dbReference type="InterPro" id="IPR007630">
    <property type="entry name" value="RNA_pol_sigma70_r4"/>
</dbReference>
<dbReference type="InterPro" id="IPR036388">
    <property type="entry name" value="WH-like_DNA-bd_sf"/>
</dbReference>
<evidence type="ECO:0000259" key="7">
    <source>
        <dbReference type="PROSITE" id="PS00715"/>
    </source>
</evidence>
<dbReference type="Pfam" id="PF04542">
    <property type="entry name" value="Sigma70_r2"/>
    <property type="match status" value="1"/>
</dbReference>
<evidence type="ECO:0000256" key="4">
    <source>
        <dbReference type="ARBA" id="ARBA00023125"/>
    </source>
</evidence>
<evidence type="ECO:0000256" key="1">
    <source>
        <dbReference type="ARBA" id="ARBA00007788"/>
    </source>
</evidence>
<dbReference type="InterPro" id="IPR007624">
    <property type="entry name" value="RNA_pol_sigma70_r3"/>
</dbReference>
<dbReference type="Gene3D" id="1.10.10.10">
    <property type="entry name" value="Winged helix-like DNA-binding domain superfamily/Winged helix DNA-binding domain"/>
    <property type="match status" value="2"/>
</dbReference>
<evidence type="ECO:0000256" key="6">
    <source>
        <dbReference type="SAM" id="MobiDB-lite"/>
    </source>
</evidence>
<dbReference type="NCBIfam" id="TIGR02937">
    <property type="entry name" value="sigma70-ECF"/>
    <property type="match status" value="1"/>
</dbReference>
<dbReference type="Gene3D" id="1.10.601.10">
    <property type="entry name" value="RNA Polymerase Primary Sigma Factor"/>
    <property type="match status" value="1"/>
</dbReference>
<name>A0ABZ2LN63_9BACT</name>
<dbReference type="PANTHER" id="PTHR30376:SF3">
    <property type="entry name" value="RNA POLYMERASE SIGMA FACTOR RPOH"/>
    <property type="match status" value="1"/>
</dbReference>
<feature type="compositionally biased region" description="Basic and acidic residues" evidence="6">
    <location>
        <begin position="1"/>
        <end position="22"/>
    </location>
</feature>
<dbReference type="EMBL" id="CP089984">
    <property type="protein sequence ID" value="WXB12351.1"/>
    <property type="molecule type" value="Genomic_DNA"/>
</dbReference>
<dbReference type="PROSITE" id="PS00715">
    <property type="entry name" value="SIGMA70_1"/>
    <property type="match status" value="1"/>
</dbReference>
<dbReference type="PRINTS" id="PR00046">
    <property type="entry name" value="SIGMA70FCT"/>
</dbReference>
<gene>
    <name evidence="8" type="ORF">LZC94_31440</name>
</gene>
<feature type="region of interest" description="Disordered" evidence="6">
    <location>
        <begin position="1"/>
        <end position="85"/>
    </location>
</feature>
<evidence type="ECO:0000256" key="5">
    <source>
        <dbReference type="ARBA" id="ARBA00023163"/>
    </source>
</evidence>
<dbReference type="Proteomes" id="UP001370348">
    <property type="component" value="Chromosome"/>
</dbReference>
<keyword evidence="3" id="KW-0731">Sigma factor</keyword>
<dbReference type="InterPro" id="IPR050813">
    <property type="entry name" value="Sigma-70_Factor"/>
</dbReference>
<evidence type="ECO:0000256" key="2">
    <source>
        <dbReference type="ARBA" id="ARBA00023015"/>
    </source>
</evidence>
<organism evidence="8 9">
    <name type="scientific">Pendulispora albinea</name>
    <dbReference type="NCBI Taxonomy" id="2741071"/>
    <lineage>
        <taxon>Bacteria</taxon>
        <taxon>Pseudomonadati</taxon>
        <taxon>Myxococcota</taxon>
        <taxon>Myxococcia</taxon>
        <taxon>Myxococcales</taxon>
        <taxon>Sorangiineae</taxon>
        <taxon>Pendulisporaceae</taxon>
        <taxon>Pendulispora</taxon>
    </lineage>
</organism>
<keyword evidence="8" id="KW-0548">Nucleotidyltransferase</keyword>
<reference evidence="8 9" key="1">
    <citation type="submission" date="2021-12" db="EMBL/GenBank/DDBJ databases">
        <title>Discovery of the Pendulisporaceae a myxobacterial family with distinct sporulation behavior and unique specialized metabolism.</title>
        <authorList>
            <person name="Garcia R."/>
            <person name="Popoff A."/>
            <person name="Bader C.D."/>
            <person name="Loehr J."/>
            <person name="Walesch S."/>
            <person name="Walt C."/>
            <person name="Boldt J."/>
            <person name="Bunk B."/>
            <person name="Haeckl F.J.F.P.J."/>
            <person name="Gunesch A.P."/>
            <person name="Birkelbach J."/>
            <person name="Nuebel U."/>
            <person name="Pietschmann T."/>
            <person name="Bach T."/>
            <person name="Mueller R."/>
        </authorList>
    </citation>
    <scope>NUCLEOTIDE SEQUENCE [LARGE SCALE GENOMIC DNA]</scope>
    <source>
        <strain evidence="8 9">MSr11954</strain>
    </source>
</reference>
<dbReference type="InterPro" id="IPR009042">
    <property type="entry name" value="RNA_pol_sigma70_r1_2"/>
</dbReference>
<accession>A0ABZ2LN63</accession>
<comment type="similarity">
    <text evidence="1">Belongs to the sigma-70 factor family.</text>
</comment>
<dbReference type="InterPro" id="IPR013325">
    <property type="entry name" value="RNA_pol_sigma_r2"/>
</dbReference>
<keyword evidence="9" id="KW-1185">Reference proteome</keyword>
<keyword evidence="8" id="KW-0808">Transferase</keyword>
<proteinExistence type="inferred from homology"/>
<feature type="domain" description="RNA polymerase sigma-70" evidence="7">
    <location>
        <begin position="154"/>
        <end position="167"/>
    </location>
</feature>
<evidence type="ECO:0000256" key="3">
    <source>
        <dbReference type="ARBA" id="ARBA00023082"/>
    </source>
</evidence>
<evidence type="ECO:0000313" key="8">
    <source>
        <dbReference type="EMBL" id="WXB12351.1"/>
    </source>
</evidence>
<dbReference type="SUPFAM" id="SSF88946">
    <property type="entry name" value="Sigma2 domain of RNA polymerase sigma factors"/>
    <property type="match status" value="1"/>
</dbReference>
<dbReference type="Pfam" id="PF04545">
    <property type="entry name" value="Sigma70_r4"/>
    <property type="match status" value="1"/>
</dbReference>
<dbReference type="GO" id="GO:0003899">
    <property type="term" value="F:DNA-directed RNA polymerase activity"/>
    <property type="evidence" value="ECO:0007669"/>
    <property type="project" value="UniProtKB-EC"/>
</dbReference>
<dbReference type="RefSeq" id="WP_394821972.1">
    <property type="nucleotide sequence ID" value="NZ_CP089984.1"/>
</dbReference>
<dbReference type="InterPro" id="IPR000943">
    <property type="entry name" value="RNA_pol_sigma70"/>
</dbReference>
<dbReference type="InterPro" id="IPR014284">
    <property type="entry name" value="RNA_pol_sigma-70_dom"/>
</dbReference>
<dbReference type="Pfam" id="PF04539">
    <property type="entry name" value="Sigma70_r3"/>
    <property type="match status" value="1"/>
</dbReference>
<feature type="compositionally biased region" description="Acidic residues" evidence="6">
    <location>
        <begin position="23"/>
        <end position="41"/>
    </location>
</feature>
<sequence>MDSHSDSAKKDDESYEGPRSEAEPEGEESSALEGPESELDAESSPAAELSADEEVDLDDPGLDAPESTRTTFPNSEREPVSEAASSLARFDPMAAYLREVQRHPLLTPEETHELAVRFVESADPESAARLVTANLRLVVKIAYEYRRAYKNIMDLVQEGNIGLMQAVKRYDPYRGVKLSSYAAWWIRAYILRFILNNWRLVKLGTTQAQRKLFFNLRKKRAELQAMGIDPTHEEIAKRLNVPESEVADMDVRLTSSEKSLDAPVGDAEGRAIAKVDMMPSGLEGPETLMADEELHALLKEKLGAFRETLAGKEKDLAIFDERLVSDEPLTLQELGDRFGISRERVRQLEQRLTMRLREFLRDEMGDAAEAT</sequence>